<evidence type="ECO:0000256" key="4">
    <source>
        <dbReference type="ARBA" id="ARBA00022723"/>
    </source>
</evidence>
<evidence type="ECO:0008006" key="30">
    <source>
        <dbReference type="Google" id="ProtNLM"/>
    </source>
</evidence>
<evidence type="ECO:0000256" key="1">
    <source>
        <dbReference type="ARBA" id="ARBA00004872"/>
    </source>
</evidence>
<evidence type="ECO:0000256" key="20">
    <source>
        <dbReference type="ARBA" id="ARBA00048729"/>
    </source>
</evidence>
<dbReference type="Pfam" id="PF01546">
    <property type="entry name" value="Peptidase_M20"/>
    <property type="match status" value="1"/>
</dbReference>
<comment type="similarity">
    <text evidence="2">Belongs to the peptidase M20A family.</text>
</comment>
<dbReference type="Proteomes" id="UP000283210">
    <property type="component" value="Chromosome 7"/>
</dbReference>
<evidence type="ECO:0000256" key="24">
    <source>
        <dbReference type="ARBA" id="ARBA00048879"/>
    </source>
</evidence>
<dbReference type="SUPFAM" id="SSF53187">
    <property type="entry name" value="Zn-dependent exopeptidases"/>
    <property type="match status" value="1"/>
</dbReference>
<evidence type="ECO:0000256" key="17">
    <source>
        <dbReference type="ARBA" id="ARBA00048402"/>
    </source>
</evidence>
<evidence type="ECO:0000313" key="29">
    <source>
        <dbReference type="Proteomes" id="UP000283210"/>
    </source>
</evidence>
<evidence type="ECO:0000256" key="19">
    <source>
        <dbReference type="ARBA" id="ARBA00048597"/>
    </source>
</evidence>
<comment type="catalytic activity">
    <reaction evidence="10">
        <text>N-(4Z,7Z,10Z,13Z,16Z,19Z-docosahexaenoyl)-L-phenylalanine + H2O = (4Z,7Z,10Z,13Z,16Z,19Z)-docosahexaenoate + L-phenylalanine</text>
        <dbReference type="Rhea" id="RHEA:64132"/>
        <dbReference type="ChEBI" id="CHEBI:15377"/>
        <dbReference type="ChEBI" id="CHEBI:58095"/>
        <dbReference type="ChEBI" id="CHEBI:77016"/>
        <dbReference type="ChEBI" id="CHEBI:149701"/>
    </reaction>
    <physiologicalReaction direction="left-to-right" evidence="10">
        <dbReference type="Rhea" id="RHEA:64133"/>
    </physiologicalReaction>
</comment>
<name>A0A3S2PDK6_ORYJA</name>
<keyword evidence="5" id="KW-0378">Hydrolase</keyword>
<dbReference type="OrthoDB" id="3064516at2759"/>
<dbReference type="EMBL" id="CM012443">
    <property type="protein sequence ID" value="RVE70910.1"/>
    <property type="molecule type" value="Genomic_DNA"/>
</dbReference>
<dbReference type="GO" id="GO:0043605">
    <property type="term" value="P:amide catabolic process"/>
    <property type="evidence" value="ECO:0007669"/>
    <property type="project" value="TreeGrafter"/>
</dbReference>
<feature type="transmembrane region" description="Helical" evidence="27">
    <location>
        <begin position="12"/>
        <end position="32"/>
    </location>
</feature>
<comment type="function">
    <text evidence="8">Secreted enzyme that regulates the endogenous N-fatty acyl amino acid (NAAs) tissue and circulating levels by functioning as a bidirectional NAA synthase/hydrolase. It condenses free fatty acids and free amino acids to generate NAAs and bidirectionally catalyzes the reverse hydrolysis reaction. Some of these NAAs stimulate oxidative metabolism via mitochondrial uncoupling, increasing energy expenditure in a UPC1-independent manner. Thereby, this secreted protein may indirectly regulate whole body energy expenditure. PM20D1 circulates in tight association with both low- and high-density (LDL and HDL,respectively) lipoprotein particles.</text>
</comment>
<evidence type="ECO:0000256" key="23">
    <source>
        <dbReference type="ARBA" id="ARBA00048840"/>
    </source>
</evidence>
<comment type="catalytic activity">
    <reaction evidence="11">
        <text>N-octadecanoyl-L-phenylalanine + H2O = octadecanoate + L-phenylalanine</text>
        <dbReference type="Rhea" id="RHEA:64128"/>
        <dbReference type="ChEBI" id="CHEBI:15377"/>
        <dbReference type="ChEBI" id="CHEBI:25629"/>
        <dbReference type="ChEBI" id="CHEBI:58095"/>
        <dbReference type="ChEBI" id="CHEBI:149700"/>
    </reaction>
    <physiologicalReaction direction="left-to-right" evidence="11">
        <dbReference type="Rhea" id="RHEA:64129"/>
    </physiologicalReaction>
</comment>
<evidence type="ECO:0000256" key="27">
    <source>
        <dbReference type="SAM" id="Phobius"/>
    </source>
</evidence>
<evidence type="ECO:0000256" key="25">
    <source>
        <dbReference type="ARBA" id="ARBA00049100"/>
    </source>
</evidence>
<evidence type="ECO:0000256" key="14">
    <source>
        <dbReference type="ARBA" id="ARBA00047879"/>
    </source>
</evidence>
<reference evidence="28 29" key="1">
    <citation type="submission" date="2018-11" db="EMBL/GenBank/DDBJ databases">
        <authorList>
            <person name="Lopez-Roques C."/>
            <person name="Donnadieu C."/>
            <person name="Bouchez O."/>
            <person name="Klopp C."/>
            <person name="Cabau C."/>
            <person name="Zahm M."/>
        </authorList>
    </citation>
    <scope>NUCLEOTIDE SEQUENCE [LARGE SCALE GENOMIC DNA]</scope>
    <source>
        <strain evidence="28">RS831</strain>
        <tissue evidence="28">Whole body</tissue>
    </source>
</reference>
<gene>
    <name evidence="28" type="ORF">OJAV_G00068550</name>
</gene>
<evidence type="ECO:0000256" key="6">
    <source>
        <dbReference type="ARBA" id="ARBA00022833"/>
    </source>
</evidence>
<comment type="pathway">
    <text evidence="1">Lipid metabolism; fatty acid metabolism.</text>
</comment>
<comment type="catalytic activity">
    <reaction evidence="25">
        <text>N-(5Z,8Z,11Z,14Z-eicosatetraenoyl)-L-serine + H2O = (5Z,8Z,11Z,14Z)-eicosatetraenoate + L-serine</text>
        <dbReference type="Rhea" id="RHEA:64116"/>
        <dbReference type="ChEBI" id="CHEBI:15377"/>
        <dbReference type="ChEBI" id="CHEBI:32395"/>
        <dbReference type="ChEBI" id="CHEBI:33384"/>
        <dbReference type="ChEBI" id="CHEBI:149697"/>
    </reaction>
    <physiologicalReaction direction="left-to-right" evidence="25">
        <dbReference type="Rhea" id="RHEA:64117"/>
    </physiologicalReaction>
    <physiologicalReaction direction="right-to-left" evidence="25">
        <dbReference type="Rhea" id="RHEA:64118"/>
    </physiologicalReaction>
</comment>
<protein>
    <recommendedName>
        <fullName evidence="30">Peptidase M20 dimerisation domain-containing protein</fullName>
    </recommendedName>
</protein>
<evidence type="ECO:0000256" key="2">
    <source>
        <dbReference type="ARBA" id="ARBA00006247"/>
    </source>
</evidence>
<evidence type="ECO:0000256" key="18">
    <source>
        <dbReference type="ARBA" id="ARBA00048579"/>
    </source>
</evidence>
<evidence type="ECO:0000256" key="9">
    <source>
        <dbReference type="ARBA" id="ARBA00047450"/>
    </source>
</evidence>
<evidence type="ECO:0000256" key="5">
    <source>
        <dbReference type="ARBA" id="ARBA00022801"/>
    </source>
</evidence>
<evidence type="ECO:0000256" key="16">
    <source>
        <dbReference type="ARBA" id="ARBA00048380"/>
    </source>
</evidence>
<comment type="catalytic activity">
    <reaction evidence="16">
        <text>N-(9Z-octadecenoyl)-L-asparagine + H2O = L-asparagine + (9Z)-octadecenoate</text>
        <dbReference type="Rhea" id="RHEA:64136"/>
        <dbReference type="ChEBI" id="CHEBI:15377"/>
        <dbReference type="ChEBI" id="CHEBI:30823"/>
        <dbReference type="ChEBI" id="CHEBI:58048"/>
        <dbReference type="ChEBI" id="CHEBI:149730"/>
    </reaction>
    <physiologicalReaction direction="left-to-right" evidence="16">
        <dbReference type="Rhea" id="RHEA:64137"/>
    </physiologicalReaction>
</comment>
<comment type="catalytic activity">
    <reaction evidence="23">
        <text>an N-acyl-aromatic L-alpha-amino acid + H2O = an aromatic L-alpha-amino acid + a carboxylate</text>
        <dbReference type="Rhea" id="RHEA:54184"/>
        <dbReference type="ChEBI" id="CHEBI:15377"/>
        <dbReference type="ChEBI" id="CHEBI:29067"/>
        <dbReference type="ChEBI" id="CHEBI:84824"/>
        <dbReference type="ChEBI" id="CHEBI:138093"/>
        <dbReference type="EC" id="3.5.1.114"/>
    </reaction>
    <physiologicalReaction direction="left-to-right" evidence="23">
        <dbReference type="Rhea" id="RHEA:54185"/>
    </physiologicalReaction>
    <physiologicalReaction direction="right-to-left" evidence="23">
        <dbReference type="Rhea" id="RHEA:54186"/>
    </physiologicalReaction>
</comment>
<evidence type="ECO:0000256" key="3">
    <source>
        <dbReference type="ARBA" id="ARBA00022670"/>
    </source>
</evidence>
<dbReference type="PANTHER" id="PTHR45962">
    <property type="entry name" value="N-FATTY-ACYL-AMINO ACID SYNTHASE/HYDROLASE PM20D1"/>
    <property type="match status" value="1"/>
</dbReference>
<dbReference type="PANTHER" id="PTHR45962:SF1">
    <property type="entry name" value="N-FATTY-ACYL-AMINO ACID SYNTHASE_HYDROLASE PM20D1"/>
    <property type="match status" value="1"/>
</dbReference>
<dbReference type="InterPro" id="IPR002933">
    <property type="entry name" value="Peptidase_M20"/>
</dbReference>
<keyword evidence="3" id="KW-0645">Protease</keyword>
<dbReference type="GO" id="GO:0006508">
    <property type="term" value="P:proteolysis"/>
    <property type="evidence" value="ECO:0007669"/>
    <property type="project" value="UniProtKB-KW"/>
</dbReference>
<comment type="catalytic activity">
    <reaction evidence="21">
        <text>N-(9Z-octadecenoyl)-L-tryptophan + H2O = L-tryptophan + (9Z)-octadecenoate</text>
        <dbReference type="Rhea" id="RHEA:64176"/>
        <dbReference type="ChEBI" id="CHEBI:15377"/>
        <dbReference type="ChEBI" id="CHEBI:30823"/>
        <dbReference type="ChEBI" id="CHEBI:57912"/>
        <dbReference type="ChEBI" id="CHEBI:149733"/>
    </reaction>
    <physiologicalReaction direction="left-to-right" evidence="21">
        <dbReference type="Rhea" id="RHEA:64177"/>
    </physiologicalReaction>
</comment>
<keyword evidence="27" id="KW-0812">Transmembrane</keyword>
<comment type="catalytic activity">
    <reaction evidence="26">
        <text>N-(9Z-octadecenoyl)-L-lysine + H2O = L-lysine + (9Z)-octadecenoate</text>
        <dbReference type="Rhea" id="RHEA:64192"/>
        <dbReference type="ChEBI" id="CHEBI:15377"/>
        <dbReference type="ChEBI" id="CHEBI:30823"/>
        <dbReference type="ChEBI" id="CHEBI:32551"/>
        <dbReference type="ChEBI" id="CHEBI:149731"/>
    </reaction>
    <physiologicalReaction direction="left-to-right" evidence="26">
        <dbReference type="Rhea" id="RHEA:64193"/>
    </physiologicalReaction>
</comment>
<evidence type="ECO:0000256" key="11">
    <source>
        <dbReference type="ARBA" id="ARBA00047723"/>
    </source>
</evidence>
<evidence type="ECO:0000256" key="26">
    <source>
        <dbReference type="ARBA" id="ARBA00049457"/>
    </source>
</evidence>
<comment type="catalytic activity">
    <reaction evidence="15">
        <text>N-(9Z-octadecenoyl)-L-methionine + H2O = (9Z)-octadecenoate + L-methionine</text>
        <dbReference type="Rhea" id="RHEA:64144"/>
        <dbReference type="ChEBI" id="CHEBI:15377"/>
        <dbReference type="ChEBI" id="CHEBI:30823"/>
        <dbReference type="ChEBI" id="CHEBI:57844"/>
        <dbReference type="ChEBI" id="CHEBI:149732"/>
    </reaction>
    <physiologicalReaction direction="left-to-right" evidence="15">
        <dbReference type="Rhea" id="RHEA:64145"/>
    </physiologicalReaction>
</comment>
<comment type="catalytic activity">
    <reaction evidence="13">
        <text>(5Z,8Z,11Z,14Z)-eicosatetraenoate + L-phenylalanine = N-(5Z,8Z,11Z,14Z-eicosatetraenoyl)-L-phenylalanine + H2O</text>
        <dbReference type="Rhea" id="RHEA:51312"/>
        <dbReference type="ChEBI" id="CHEBI:15377"/>
        <dbReference type="ChEBI" id="CHEBI:32395"/>
        <dbReference type="ChEBI" id="CHEBI:58095"/>
        <dbReference type="ChEBI" id="CHEBI:134022"/>
    </reaction>
    <physiologicalReaction direction="left-to-right" evidence="13">
        <dbReference type="Rhea" id="RHEA:51313"/>
    </physiologicalReaction>
    <physiologicalReaction direction="right-to-left" evidence="13">
        <dbReference type="Rhea" id="RHEA:51314"/>
    </physiologicalReaction>
</comment>
<comment type="catalytic activity">
    <reaction evidence="12">
        <text>N-(9Z-octadecenoyl)-L-tyrosine + H2O = L-tyrosine + (9Z)-octadecenoate</text>
        <dbReference type="Rhea" id="RHEA:64184"/>
        <dbReference type="ChEBI" id="CHEBI:15377"/>
        <dbReference type="ChEBI" id="CHEBI:30823"/>
        <dbReference type="ChEBI" id="CHEBI:58315"/>
        <dbReference type="ChEBI" id="CHEBI:149734"/>
    </reaction>
    <physiologicalReaction direction="left-to-right" evidence="12">
        <dbReference type="Rhea" id="RHEA:64185"/>
    </physiologicalReaction>
</comment>
<keyword evidence="6" id="KW-0862">Zinc</keyword>
<evidence type="ECO:0000256" key="13">
    <source>
        <dbReference type="ARBA" id="ARBA00047874"/>
    </source>
</evidence>
<evidence type="ECO:0000256" key="7">
    <source>
        <dbReference type="ARBA" id="ARBA00034698"/>
    </source>
</evidence>
<evidence type="ECO:0000256" key="21">
    <source>
        <dbReference type="ARBA" id="ARBA00048822"/>
    </source>
</evidence>
<comment type="catalytic activity">
    <reaction evidence="20">
        <text>N-(9Z-octadecenoyl)-L-glutamine + H2O = L-glutamine + (9Z)-octadecenoate</text>
        <dbReference type="Rhea" id="RHEA:51356"/>
        <dbReference type="ChEBI" id="CHEBI:15377"/>
        <dbReference type="ChEBI" id="CHEBI:30823"/>
        <dbReference type="ChEBI" id="CHEBI:58359"/>
        <dbReference type="ChEBI" id="CHEBI:134033"/>
    </reaction>
    <physiologicalReaction direction="left-to-right" evidence="20">
        <dbReference type="Rhea" id="RHEA:51357"/>
    </physiologicalReaction>
</comment>
<dbReference type="Gene3D" id="3.40.630.10">
    <property type="entry name" value="Zn peptidases"/>
    <property type="match status" value="1"/>
</dbReference>
<keyword evidence="27" id="KW-1133">Transmembrane helix</keyword>
<comment type="pathway">
    <text evidence="7">Amino-acid metabolism.</text>
</comment>
<dbReference type="GO" id="GO:0004046">
    <property type="term" value="F:aminoacylase activity"/>
    <property type="evidence" value="ECO:0007669"/>
    <property type="project" value="UniProtKB-EC"/>
</dbReference>
<dbReference type="GO" id="GO:0046872">
    <property type="term" value="F:metal ion binding"/>
    <property type="evidence" value="ECO:0007669"/>
    <property type="project" value="UniProtKB-KW"/>
</dbReference>
<sequence>MTESNFKMYKFIKIVFISVFIIVLVLLSIASIRTFSLDVNAGLQLARWEKTNNMSLVIDDHQREELLAKFKEAIRIPTVSSDTAINITALSQFGELLRKAFPTVFSSSLVQHELVANYSHLFYVRGSQPDLIPYMLLAHIDVVPATESDGWEAPPFSAKEIDGFIYGRGTIDDKDSLMVGDQKQLCI</sequence>
<keyword evidence="27" id="KW-0472">Membrane</keyword>
<comment type="catalytic activity">
    <reaction evidence="14">
        <text>N-hexadecanoyl-L-phenylalanine + H2O = hexadecanoate + L-phenylalanine</text>
        <dbReference type="Rhea" id="RHEA:64124"/>
        <dbReference type="ChEBI" id="CHEBI:7896"/>
        <dbReference type="ChEBI" id="CHEBI:15377"/>
        <dbReference type="ChEBI" id="CHEBI:58095"/>
        <dbReference type="ChEBI" id="CHEBI:149699"/>
    </reaction>
    <physiologicalReaction direction="left-to-right" evidence="14">
        <dbReference type="Rhea" id="RHEA:64125"/>
    </physiologicalReaction>
</comment>
<accession>A0A3S2PDK6</accession>
<comment type="catalytic activity">
    <reaction evidence="24">
        <text>L-phenylalanine + (9Z)-octadecenoate = N-(9Z-octadecenoyl)-L-phenylalanine + H2O</text>
        <dbReference type="Rhea" id="RHEA:51300"/>
        <dbReference type="ChEBI" id="CHEBI:15377"/>
        <dbReference type="ChEBI" id="CHEBI:30823"/>
        <dbReference type="ChEBI" id="CHEBI:58095"/>
        <dbReference type="ChEBI" id="CHEBI:134020"/>
    </reaction>
    <physiologicalReaction direction="left-to-right" evidence="24">
        <dbReference type="Rhea" id="RHEA:51301"/>
    </physiologicalReaction>
    <physiologicalReaction direction="right-to-left" evidence="24">
        <dbReference type="Rhea" id="RHEA:51302"/>
    </physiologicalReaction>
</comment>
<evidence type="ECO:0000256" key="12">
    <source>
        <dbReference type="ARBA" id="ARBA00047866"/>
    </source>
</evidence>
<comment type="catalytic activity">
    <reaction evidence="9">
        <text>(9Z)-octadecenoate + glycine = N-(9Z-octadecenoyl)glycine + H2O</text>
        <dbReference type="Rhea" id="RHEA:51316"/>
        <dbReference type="ChEBI" id="CHEBI:15377"/>
        <dbReference type="ChEBI" id="CHEBI:30823"/>
        <dbReference type="ChEBI" id="CHEBI:57305"/>
        <dbReference type="ChEBI" id="CHEBI:133992"/>
    </reaction>
    <physiologicalReaction direction="right-to-left" evidence="9">
        <dbReference type="Rhea" id="RHEA:51318"/>
    </physiologicalReaction>
</comment>
<keyword evidence="4" id="KW-0479">Metal-binding</keyword>
<dbReference type="InterPro" id="IPR047177">
    <property type="entry name" value="Pept_M20A"/>
</dbReference>
<comment type="catalytic activity">
    <reaction evidence="18">
        <text>an N-acyl-L-amino acid + H2O = an L-alpha-amino acid + a carboxylate</text>
        <dbReference type="Rhea" id="RHEA:15565"/>
        <dbReference type="ChEBI" id="CHEBI:15377"/>
        <dbReference type="ChEBI" id="CHEBI:29067"/>
        <dbReference type="ChEBI" id="CHEBI:59869"/>
        <dbReference type="ChEBI" id="CHEBI:59874"/>
        <dbReference type="EC" id="3.5.1.14"/>
    </reaction>
    <physiologicalReaction direction="left-to-right" evidence="18">
        <dbReference type="Rhea" id="RHEA:15566"/>
    </physiologicalReaction>
    <physiologicalReaction direction="right-to-left" evidence="18">
        <dbReference type="Rhea" id="RHEA:15567"/>
    </physiologicalReaction>
</comment>
<evidence type="ECO:0000256" key="8">
    <source>
        <dbReference type="ARBA" id="ARBA00046147"/>
    </source>
</evidence>
<dbReference type="GO" id="GO:0006520">
    <property type="term" value="P:amino acid metabolic process"/>
    <property type="evidence" value="ECO:0007669"/>
    <property type="project" value="TreeGrafter"/>
</dbReference>
<proteinExistence type="inferred from homology"/>
<evidence type="ECO:0000256" key="22">
    <source>
        <dbReference type="ARBA" id="ARBA00048827"/>
    </source>
</evidence>
<comment type="catalytic activity">
    <reaction evidence="19">
        <text>N-(9Z-octadecenoyl)-L-serine + H2O = L-serine + (9Z)-octadecenoate</text>
        <dbReference type="Rhea" id="RHEA:51352"/>
        <dbReference type="ChEBI" id="CHEBI:15377"/>
        <dbReference type="ChEBI" id="CHEBI:30823"/>
        <dbReference type="ChEBI" id="CHEBI:33384"/>
        <dbReference type="ChEBI" id="CHEBI:134031"/>
    </reaction>
    <physiologicalReaction direction="left-to-right" evidence="19">
        <dbReference type="Rhea" id="RHEA:51353"/>
    </physiologicalReaction>
</comment>
<organism evidence="28 29">
    <name type="scientific">Oryzias javanicus</name>
    <name type="common">Javanese ricefish</name>
    <name type="synonym">Aplocheilus javanicus</name>
    <dbReference type="NCBI Taxonomy" id="123683"/>
    <lineage>
        <taxon>Eukaryota</taxon>
        <taxon>Metazoa</taxon>
        <taxon>Chordata</taxon>
        <taxon>Craniata</taxon>
        <taxon>Vertebrata</taxon>
        <taxon>Euteleostomi</taxon>
        <taxon>Actinopterygii</taxon>
        <taxon>Neopterygii</taxon>
        <taxon>Teleostei</taxon>
        <taxon>Neoteleostei</taxon>
        <taxon>Acanthomorphata</taxon>
        <taxon>Ovalentaria</taxon>
        <taxon>Atherinomorphae</taxon>
        <taxon>Beloniformes</taxon>
        <taxon>Adrianichthyidae</taxon>
        <taxon>Oryziinae</taxon>
        <taxon>Oryzias</taxon>
    </lineage>
</organism>
<dbReference type="GO" id="GO:0008233">
    <property type="term" value="F:peptidase activity"/>
    <property type="evidence" value="ECO:0007669"/>
    <property type="project" value="UniProtKB-KW"/>
</dbReference>
<dbReference type="GO" id="GO:0043604">
    <property type="term" value="P:amide biosynthetic process"/>
    <property type="evidence" value="ECO:0007669"/>
    <property type="project" value="TreeGrafter"/>
</dbReference>
<comment type="catalytic activity">
    <reaction evidence="22">
        <text>N-(9Z-octadecenoyl)-L-leucine + H2O = L-leucine + (9Z)-octadecenoate</text>
        <dbReference type="Rhea" id="RHEA:51360"/>
        <dbReference type="ChEBI" id="CHEBI:15377"/>
        <dbReference type="ChEBI" id="CHEBI:30823"/>
        <dbReference type="ChEBI" id="CHEBI:57427"/>
        <dbReference type="ChEBI" id="CHEBI:134035"/>
    </reaction>
    <physiologicalReaction direction="left-to-right" evidence="22">
        <dbReference type="Rhea" id="RHEA:51361"/>
    </physiologicalReaction>
    <physiologicalReaction direction="right-to-left" evidence="22">
        <dbReference type="Rhea" id="RHEA:51362"/>
    </physiologicalReaction>
</comment>
<reference evidence="28 29" key="2">
    <citation type="submission" date="2019-01" db="EMBL/GenBank/DDBJ databases">
        <title>A chromosome length genome reference of the Java medaka (oryzias javanicus).</title>
        <authorList>
            <person name="Herpin A."/>
            <person name="Takehana Y."/>
            <person name="Naruse K."/>
            <person name="Ansai S."/>
            <person name="Kawaguchi M."/>
        </authorList>
    </citation>
    <scope>NUCLEOTIDE SEQUENCE [LARGE SCALE GENOMIC DNA]</scope>
    <source>
        <strain evidence="28">RS831</strain>
        <tissue evidence="28">Whole body</tissue>
    </source>
</reference>
<comment type="catalytic activity">
    <reaction evidence="17">
        <text>N-(5Z,8Z,11Z,14Z)-eicosatetraenoyl-glycine + H2O = (5Z,8Z,11Z,14Z)-eicosatetraenoate + glycine</text>
        <dbReference type="Rhea" id="RHEA:64108"/>
        <dbReference type="ChEBI" id="CHEBI:15377"/>
        <dbReference type="ChEBI" id="CHEBI:32395"/>
        <dbReference type="ChEBI" id="CHEBI:57305"/>
        <dbReference type="ChEBI" id="CHEBI:59002"/>
    </reaction>
    <physiologicalReaction direction="left-to-right" evidence="17">
        <dbReference type="Rhea" id="RHEA:64109"/>
    </physiologicalReaction>
    <physiologicalReaction direction="right-to-left" evidence="17">
        <dbReference type="Rhea" id="RHEA:64110"/>
    </physiologicalReaction>
</comment>
<evidence type="ECO:0000313" key="28">
    <source>
        <dbReference type="EMBL" id="RVE70910.1"/>
    </source>
</evidence>
<keyword evidence="29" id="KW-1185">Reference proteome</keyword>
<evidence type="ECO:0000256" key="15">
    <source>
        <dbReference type="ARBA" id="ARBA00048145"/>
    </source>
</evidence>
<evidence type="ECO:0000256" key="10">
    <source>
        <dbReference type="ARBA" id="ARBA00047567"/>
    </source>
</evidence>
<dbReference type="AlphaFoldDB" id="A0A3S2PDK6"/>